<evidence type="ECO:0000313" key="1">
    <source>
        <dbReference type="EMBL" id="PNX67015.1"/>
    </source>
</evidence>
<accession>A0A2K3KL41</accession>
<reference evidence="1 2" key="1">
    <citation type="journal article" date="2014" name="Am. J. Bot.">
        <title>Genome assembly and annotation for red clover (Trifolium pratense; Fabaceae).</title>
        <authorList>
            <person name="Istvanek J."/>
            <person name="Jaros M."/>
            <person name="Krenek A."/>
            <person name="Repkova J."/>
        </authorList>
    </citation>
    <scope>NUCLEOTIDE SEQUENCE [LARGE SCALE GENOMIC DNA]</scope>
    <source>
        <strain evidence="2">cv. Tatra</strain>
        <tissue evidence="1">Young leaves</tissue>
    </source>
</reference>
<protein>
    <submittedName>
        <fullName evidence="1">Uncharacterized protein</fullName>
    </submittedName>
</protein>
<organism evidence="1 2">
    <name type="scientific">Trifolium pratense</name>
    <name type="common">Red clover</name>
    <dbReference type="NCBI Taxonomy" id="57577"/>
    <lineage>
        <taxon>Eukaryota</taxon>
        <taxon>Viridiplantae</taxon>
        <taxon>Streptophyta</taxon>
        <taxon>Embryophyta</taxon>
        <taxon>Tracheophyta</taxon>
        <taxon>Spermatophyta</taxon>
        <taxon>Magnoliopsida</taxon>
        <taxon>eudicotyledons</taxon>
        <taxon>Gunneridae</taxon>
        <taxon>Pentapetalae</taxon>
        <taxon>rosids</taxon>
        <taxon>fabids</taxon>
        <taxon>Fabales</taxon>
        <taxon>Fabaceae</taxon>
        <taxon>Papilionoideae</taxon>
        <taxon>50 kb inversion clade</taxon>
        <taxon>NPAAA clade</taxon>
        <taxon>Hologalegina</taxon>
        <taxon>IRL clade</taxon>
        <taxon>Trifolieae</taxon>
        <taxon>Trifolium</taxon>
    </lineage>
</organism>
<name>A0A2K3KL41_TRIPR</name>
<reference evidence="1 2" key="2">
    <citation type="journal article" date="2017" name="Front. Plant Sci.">
        <title>Gene Classification and Mining of Molecular Markers Useful in Red Clover (Trifolium pratense) Breeding.</title>
        <authorList>
            <person name="Istvanek J."/>
            <person name="Dluhosova J."/>
            <person name="Dluhos P."/>
            <person name="Patkova L."/>
            <person name="Nedelnik J."/>
            <person name="Repkova J."/>
        </authorList>
    </citation>
    <scope>NUCLEOTIDE SEQUENCE [LARGE SCALE GENOMIC DNA]</scope>
    <source>
        <strain evidence="2">cv. Tatra</strain>
        <tissue evidence="1">Young leaves</tissue>
    </source>
</reference>
<dbReference type="Proteomes" id="UP000236291">
    <property type="component" value="Unassembled WGS sequence"/>
</dbReference>
<proteinExistence type="predicted"/>
<feature type="non-terminal residue" evidence="1">
    <location>
        <position position="1"/>
    </location>
</feature>
<evidence type="ECO:0000313" key="2">
    <source>
        <dbReference type="Proteomes" id="UP000236291"/>
    </source>
</evidence>
<gene>
    <name evidence="1" type="ORF">L195_g063325</name>
</gene>
<feature type="non-terminal residue" evidence="1">
    <location>
        <position position="79"/>
    </location>
</feature>
<dbReference type="EMBL" id="ASHM01202337">
    <property type="protein sequence ID" value="PNX67015.1"/>
    <property type="molecule type" value="Genomic_DNA"/>
</dbReference>
<comment type="caution">
    <text evidence="1">The sequence shown here is derived from an EMBL/GenBank/DDBJ whole genome shotgun (WGS) entry which is preliminary data.</text>
</comment>
<sequence>KLEALAAAEQRLNAFKVIWIDSKLFQSLEAHRVEKERLEEAAARVAQLANELQPEDFSEDDMLAFENQEDVLMIDYPEE</sequence>
<dbReference type="AlphaFoldDB" id="A0A2K3KL41"/>